<comment type="pathway">
    <text evidence="2">Secondary metabolite biosynthesis.</text>
</comment>
<evidence type="ECO:0000259" key="10">
    <source>
        <dbReference type="Pfam" id="PF03959"/>
    </source>
</evidence>
<organism evidence="11 12">
    <name type="scientific">Aspergillus felis</name>
    <dbReference type="NCBI Taxonomy" id="1287682"/>
    <lineage>
        <taxon>Eukaryota</taxon>
        <taxon>Fungi</taxon>
        <taxon>Dikarya</taxon>
        <taxon>Ascomycota</taxon>
        <taxon>Pezizomycotina</taxon>
        <taxon>Eurotiomycetes</taxon>
        <taxon>Eurotiomycetidae</taxon>
        <taxon>Eurotiales</taxon>
        <taxon>Aspergillaceae</taxon>
        <taxon>Aspergillus</taxon>
        <taxon>Aspergillus subgen. Fumigati</taxon>
    </lineage>
</organism>
<sequence>MDPDCSNSPLHLPRILCFHGGGSNATIFRFQCRVLRAHLRSGFRLCFVEAPFESQPGPDVTLVYRDYGPFRRWICWEDQHSRCPPADAVRTIETAIQAAIDEDNSKGATGDFVGVLGFSQGARLAASLLYRQQLQAEGGGKSGPLQTSFRFGVLLAGRGPLVILDSRSQATSSLLAASSDALGATCVDDHCQFGDRRPILRLPTIHVHGLQDEGLAFHRAKGTEEKKETTPFVVPLIFVAVLGHSGQSSPTSNGFTGLKPEELSSTTSRCMRNMAHVSGLDQIWCRYLTRQSFPYYIKCEQSAFYRAFMPYTPSGLIPSIFTTQDEATHKQMKSHIAPLYSLSQTVLFEETFNELQQKLFNQLDVRFADTGVEFDLGDWLRYFAFDVMGMMTFSKEYGFLENGTDVKGILADLRDFNLVAGPMTQVPWLDRVLHKNAIANALRRQVVSPLLDFVNGAVMDRQRTVHGQGSVHRRDFLSHYIDVQAKDSTIPPSYVSSWALSNVIAGSDTTAVAMRVLMFNLLSYPDSLERLSQELKATMDSTGLTMPFPTWKEVKDLPYLDACVNEALRLQPPVCLPFERVAPRGGLTLPLCGRHFKEGTILGMNPYVVHRHRPTFGQDADRWRPERWLLDGPDHRRILDASLLSFGAGRRICLGKQLALFELKKIVPALLLNYELLDLDAERLADRDEKAYHDTLDLIASFVLTVGSAT</sequence>
<dbReference type="GO" id="GO:0020037">
    <property type="term" value="F:heme binding"/>
    <property type="evidence" value="ECO:0007669"/>
    <property type="project" value="InterPro"/>
</dbReference>
<evidence type="ECO:0000256" key="3">
    <source>
        <dbReference type="ARBA" id="ARBA00010617"/>
    </source>
</evidence>
<evidence type="ECO:0000256" key="8">
    <source>
        <dbReference type="ARBA" id="ARBA00023033"/>
    </source>
</evidence>
<dbReference type="SUPFAM" id="SSF53474">
    <property type="entry name" value="alpha/beta-Hydrolases"/>
    <property type="match status" value="1"/>
</dbReference>
<evidence type="ECO:0000256" key="1">
    <source>
        <dbReference type="ARBA" id="ARBA00001971"/>
    </source>
</evidence>
<dbReference type="SUPFAM" id="SSF48264">
    <property type="entry name" value="Cytochrome P450"/>
    <property type="match status" value="1"/>
</dbReference>
<dbReference type="PROSITE" id="PS00086">
    <property type="entry name" value="CYTOCHROME_P450"/>
    <property type="match status" value="1"/>
</dbReference>
<proteinExistence type="inferred from homology"/>
<dbReference type="PRINTS" id="PR00465">
    <property type="entry name" value="EP450IV"/>
</dbReference>
<comment type="cofactor">
    <cofactor evidence="1 9">
        <name>heme</name>
        <dbReference type="ChEBI" id="CHEBI:30413"/>
    </cofactor>
</comment>
<dbReference type="EMBL" id="JACBAG010001858">
    <property type="protein sequence ID" value="KAF7179588.1"/>
    <property type="molecule type" value="Genomic_DNA"/>
</dbReference>
<dbReference type="Pfam" id="PF03959">
    <property type="entry name" value="FSH1"/>
    <property type="match status" value="1"/>
</dbReference>
<keyword evidence="7 9" id="KW-0408">Iron</keyword>
<dbReference type="CDD" id="cd11060">
    <property type="entry name" value="CYP57A1-like"/>
    <property type="match status" value="1"/>
</dbReference>
<gene>
    <name evidence="11" type="ORF">CNMCM7691_008636</name>
</gene>
<dbReference type="InterPro" id="IPR001128">
    <property type="entry name" value="Cyt_P450"/>
</dbReference>
<dbReference type="InterPro" id="IPR017972">
    <property type="entry name" value="Cyt_P450_CS"/>
</dbReference>
<dbReference type="Pfam" id="PF00067">
    <property type="entry name" value="p450"/>
    <property type="match status" value="1"/>
</dbReference>
<dbReference type="InterPro" id="IPR005645">
    <property type="entry name" value="FSH-like_dom"/>
</dbReference>
<dbReference type="Gene3D" id="3.40.50.1820">
    <property type="entry name" value="alpha/beta hydrolase"/>
    <property type="match status" value="1"/>
</dbReference>
<evidence type="ECO:0000256" key="4">
    <source>
        <dbReference type="ARBA" id="ARBA00022617"/>
    </source>
</evidence>
<feature type="domain" description="Serine hydrolase" evidence="10">
    <location>
        <begin position="13"/>
        <end position="219"/>
    </location>
</feature>
<evidence type="ECO:0000256" key="2">
    <source>
        <dbReference type="ARBA" id="ARBA00005179"/>
    </source>
</evidence>
<evidence type="ECO:0000313" key="12">
    <source>
        <dbReference type="Proteomes" id="UP000641853"/>
    </source>
</evidence>
<dbReference type="PANTHER" id="PTHR24305:SF175">
    <property type="entry name" value="CYTOCHROME P450 MONOOXYGENASE PKFB"/>
    <property type="match status" value="1"/>
</dbReference>
<evidence type="ECO:0000313" key="11">
    <source>
        <dbReference type="EMBL" id="KAF7179588.1"/>
    </source>
</evidence>
<dbReference type="InterPro" id="IPR029058">
    <property type="entry name" value="AB_hydrolase_fold"/>
</dbReference>
<keyword evidence="12" id="KW-1185">Reference proteome</keyword>
<dbReference type="InterPro" id="IPR036396">
    <property type="entry name" value="Cyt_P450_sf"/>
</dbReference>
<dbReference type="Gene3D" id="1.10.630.10">
    <property type="entry name" value="Cytochrome P450"/>
    <property type="match status" value="1"/>
</dbReference>
<dbReference type="InterPro" id="IPR002403">
    <property type="entry name" value="Cyt_P450_E_grp-IV"/>
</dbReference>
<name>A0A8H6QV14_9EURO</name>
<keyword evidence="5 9" id="KW-0479">Metal-binding</keyword>
<dbReference type="GO" id="GO:0004497">
    <property type="term" value="F:monooxygenase activity"/>
    <property type="evidence" value="ECO:0007669"/>
    <property type="project" value="UniProtKB-KW"/>
</dbReference>
<dbReference type="Proteomes" id="UP000641853">
    <property type="component" value="Unassembled WGS sequence"/>
</dbReference>
<dbReference type="GO" id="GO:0005506">
    <property type="term" value="F:iron ion binding"/>
    <property type="evidence" value="ECO:0007669"/>
    <property type="project" value="InterPro"/>
</dbReference>
<comment type="caution">
    <text evidence="11">The sequence shown here is derived from an EMBL/GenBank/DDBJ whole genome shotgun (WGS) entry which is preliminary data.</text>
</comment>
<keyword evidence="6" id="KW-0560">Oxidoreductase</keyword>
<dbReference type="GO" id="GO:0016705">
    <property type="term" value="F:oxidoreductase activity, acting on paired donors, with incorporation or reduction of molecular oxygen"/>
    <property type="evidence" value="ECO:0007669"/>
    <property type="project" value="InterPro"/>
</dbReference>
<dbReference type="PRINTS" id="PR00385">
    <property type="entry name" value="P450"/>
</dbReference>
<reference evidence="11" key="1">
    <citation type="submission" date="2020-06" db="EMBL/GenBank/DDBJ databases">
        <title>Draft genome sequences of strains closely related to Aspergillus parafelis and Aspergillus hiratsukae.</title>
        <authorList>
            <person name="Dos Santos R.A.C."/>
            <person name="Rivero-Menendez O."/>
            <person name="Steenwyk J.L."/>
            <person name="Mead M.E."/>
            <person name="Goldman G.H."/>
            <person name="Alastruey-Izquierdo A."/>
            <person name="Rokas A."/>
        </authorList>
    </citation>
    <scope>NUCLEOTIDE SEQUENCE</scope>
    <source>
        <strain evidence="11">CNM-CM7691</strain>
    </source>
</reference>
<evidence type="ECO:0000256" key="6">
    <source>
        <dbReference type="ARBA" id="ARBA00023002"/>
    </source>
</evidence>
<keyword evidence="8" id="KW-0503">Monooxygenase</keyword>
<evidence type="ECO:0000256" key="7">
    <source>
        <dbReference type="ARBA" id="ARBA00023004"/>
    </source>
</evidence>
<evidence type="ECO:0000256" key="5">
    <source>
        <dbReference type="ARBA" id="ARBA00022723"/>
    </source>
</evidence>
<comment type="similarity">
    <text evidence="3">Belongs to the cytochrome P450 family.</text>
</comment>
<accession>A0A8H6QV14</accession>
<dbReference type="InterPro" id="IPR050121">
    <property type="entry name" value="Cytochrome_P450_monoxygenase"/>
</dbReference>
<keyword evidence="4 9" id="KW-0349">Heme</keyword>
<dbReference type="PANTHER" id="PTHR24305">
    <property type="entry name" value="CYTOCHROME P450"/>
    <property type="match status" value="1"/>
</dbReference>
<feature type="binding site" description="axial binding residue" evidence="9">
    <location>
        <position position="653"/>
    </location>
    <ligand>
        <name>heme</name>
        <dbReference type="ChEBI" id="CHEBI:30413"/>
    </ligand>
    <ligandPart>
        <name>Fe</name>
        <dbReference type="ChEBI" id="CHEBI:18248"/>
    </ligandPart>
</feature>
<evidence type="ECO:0000256" key="9">
    <source>
        <dbReference type="PIRSR" id="PIRSR602403-1"/>
    </source>
</evidence>
<dbReference type="AlphaFoldDB" id="A0A8H6QV14"/>
<protein>
    <recommendedName>
        <fullName evidence="10">Serine hydrolase domain-containing protein</fullName>
    </recommendedName>
</protein>